<comment type="caution">
    <text evidence="4">The sequence shown here is derived from an EMBL/GenBank/DDBJ whole genome shotgun (WGS) entry which is preliminary data.</text>
</comment>
<keyword evidence="5" id="KW-1185">Reference proteome</keyword>
<dbReference type="RefSeq" id="WP_343936859.1">
    <property type="nucleotide sequence ID" value="NZ_BAAABU010000016.1"/>
</dbReference>
<dbReference type="PANTHER" id="PTHR10204:SF34">
    <property type="entry name" value="NAD(P)H DEHYDROGENASE [QUINONE] 1 ISOFORM 1"/>
    <property type="match status" value="1"/>
</dbReference>
<dbReference type="InterPro" id="IPR029039">
    <property type="entry name" value="Flavoprotein-like_sf"/>
</dbReference>
<dbReference type="EMBL" id="BAAABU010000016">
    <property type="protein sequence ID" value="GAA0248503.1"/>
    <property type="molecule type" value="Genomic_DNA"/>
</dbReference>
<dbReference type="SUPFAM" id="SSF52218">
    <property type="entry name" value="Flavoproteins"/>
    <property type="match status" value="1"/>
</dbReference>
<sequence length="186" mass="20369">MRALLVVAHPRRDSLTAHVADRVRARLAAGAEVDVLDLHAEGFDPRMTAEDEPDWSDPGKAYSPEVRAHMARVVAADVLVVVFPVWWFGPPAILKGWIDRVWNHGFAYGPSSLGGKRMRWIGLAGEPEDTFVRHGMSGLVERQLRDGVSRYCGIDDVELTMLHGTLTRDDPGPLVAEAEAVAAALV</sequence>
<dbReference type="InterPro" id="IPR051545">
    <property type="entry name" value="NAD(P)H_dehydrogenase_qn"/>
</dbReference>
<keyword evidence="2" id="KW-0560">Oxidoreductase</keyword>
<dbReference type="PANTHER" id="PTHR10204">
    <property type="entry name" value="NAD P H OXIDOREDUCTASE-RELATED"/>
    <property type="match status" value="1"/>
</dbReference>
<evidence type="ECO:0000313" key="4">
    <source>
        <dbReference type="EMBL" id="GAA0248503.1"/>
    </source>
</evidence>
<name>A0ABP3E3L6_9PSEU</name>
<reference evidence="5" key="1">
    <citation type="journal article" date="2019" name="Int. J. Syst. Evol. Microbiol.">
        <title>The Global Catalogue of Microorganisms (GCM) 10K type strain sequencing project: providing services to taxonomists for standard genome sequencing and annotation.</title>
        <authorList>
            <consortium name="The Broad Institute Genomics Platform"/>
            <consortium name="The Broad Institute Genome Sequencing Center for Infectious Disease"/>
            <person name="Wu L."/>
            <person name="Ma J."/>
        </authorList>
    </citation>
    <scope>NUCLEOTIDE SEQUENCE [LARGE SCALE GENOMIC DNA]</scope>
    <source>
        <strain evidence="5">JCM 3380</strain>
    </source>
</reference>
<organism evidence="4 5">
    <name type="scientific">Saccharothrix mutabilis subsp. mutabilis</name>
    <dbReference type="NCBI Taxonomy" id="66855"/>
    <lineage>
        <taxon>Bacteria</taxon>
        <taxon>Bacillati</taxon>
        <taxon>Actinomycetota</taxon>
        <taxon>Actinomycetes</taxon>
        <taxon>Pseudonocardiales</taxon>
        <taxon>Pseudonocardiaceae</taxon>
        <taxon>Saccharothrix</taxon>
    </lineage>
</organism>
<evidence type="ECO:0000256" key="1">
    <source>
        <dbReference type="ARBA" id="ARBA00006252"/>
    </source>
</evidence>
<evidence type="ECO:0000259" key="3">
    <source>
        <dbReference type="Pfam" id="PF02525"/>
    </source>
</evidence>
<accession>A0ABP3E3L6</accession>
<dbReference type="NCBIfam" id="NF007280">
    <property type="entry name" value="PRK09739.1"/>
    <property type="match status" value="1"/>
</dbReference>
<evidence type="ECO:0000313" key="5">
    <source>
        <dbReference type="Proteomes" id="UP001500416"/>
    </source>
</evidence>
<gene>
    <name evidence="4" type="ORF">GCM10010492_55480</name>
</gene>
<dbReference type="Pfam" id="PF02525">
    <property type="entry name" value="Flavodoxin_2"/>
    <property type="match status" value="1"/>
</dbReference>
<evidence type="ECO:0000256" key="2">
    <source>
        <dbReference type="ARBA" id="ARBA00023002"/>
    </source>
</evidence>
<comment type="similarity">
    <text evidence="1">Belongs to the NAD(P)H dehydrogenase (quinone) family.</text>
</comment>
<protein>
    <recommendedName>
        <fullName evidence="3">Flavodoxin-like fold domain-containing protein</fullName>
    </recommendedName>
</protein>
<proteinExistence type="inferred from homology"/>
<dbReference type="Proteomes" id="UP001500416">
    <property type="component" value="Unassembled WGS sequence"/>
</dbReference>
<feature type="domain" description="Flavodoxin-like fold" evidence="3">
    <location>
        <begin position="1"/>
        <end position="180"/>
    </location>
</feature>
<dbReference type="Gene3D" id="3.40.50.360">
    <property type="match status" value="1"/>
</dbReference>
<dbReference type="InterPro" id="IPR003680">
    <property type="entry name" value="Flavodoxin_fold"/>
</dbReference>